<evidence type="ECO:0000256" key="2">
    <source>
        <dbReference type="ARBA" id="ARBA00023015"/>
    </source>
</evidence>
<protein>
    <submittedName>
        <fullName evidence="8">Ethylene-responsive transcription factor wri1</fullName>
    </submittedName>
</protein>
<comment type="subcellular location">
    <subcellularLocation>
        <location evidence="1">Nucleus</location>
    </subcellularLocation>
</comment>
<keyword evidence="2" id="KW-0805">Transcription regulation</keyword>
<dbReference type="GO" id="GO:0005634">
    <property type="term" value="C:nucleus"/>
    <property type="evidence" value="ECO:0007669"/>
    <property type="project" value="UniProtKB-SubCell"/>
</dbReference>
<dbReference type="EMBL" id="BRXU01000002">
    <property type="protein sequence ID" value="GLC49477.1"/>
    <property type="molecule type" value="Genomic_DNA"/>
</dbReference>
<dbReference type="PANTHER" id="PTHR32467:SF90">
    <property type="entry name" value="AP2-LIKE ETHYLENE-RESPONSIVE TRANSCRIPTION FACTOR AIL1"/>
    <property type="match status" value="1"/>
</dbReference>
<evidence type="ECO:0000256" key="3">
    <source>
        <dbReference type="ARBA" id="ARBA00023125"/>
    </source>
</evidence>
<feature type="compositionally biased region" description="Polar residues" evidence="6">
    <location>
        <begin position="719"/>
        <end position="728"/>
    </location>
</feature>
<dbReference type="InterPro" id="IPR001471">
    <property type="entry name" value="AP2/ERF_dom"/>
</dbReference>
<dbReference type="SMART" id="SM00380">
    <property type="entry name" value="AP2"/>
    <property type="match status" value="1"/>
</dbReference>
<dbReference type="PANTHER" id="PTHR32467">
    <property type="entry name" value="AP2-LIKE ETHYLENE-RESPONSIVE TRANSCRIPTION FACTOR"/>
    <property type="match status" value="1"/>
</dbReference>
<dbReference type="SUPFAM" id="SSF54171">
    <property type="entry name" value="DNA-binding domain"/>
    <property type="match status" value="1"/>
</dbReference>
<dbReference type="OrthoDB" id="207175at2759"/>
<feature type="region of interest" description="Disordered" evidence="6">
    <location>
        <begin position="674"/>
        <end position="763"/>
    </location>
</feature>
<dbReference type="InterPro" id="IPR036955">
    <property type="entry name" value="AP2/ERF_dom_sf"/>
</dbReference>
<evidence type="ECO:0000313" key="8">
    <source>
        <dbReference type="EMBL" id="GLC49477.1"/>
    </source>
</evidence>
<feature type="region of interest" description="Disordered" evidence="6">
    <location>
        <begin position="599"/>
        <end position="660"/>
    </location>
</feature>
<comment type="caution">
    <text evidence="8">The sequence shown here is derived from an EMBL/GenBank/DDBJ whole genome shotgun (WGS) entry which is preliminary data.</text>
</comment>
<evidence type="ECO:0000256" key="6">
    <source>
        <dbReference type="SAM" id="MobiDB-lite"/>
    </source>
</evidence>
<accession>A0A9W6BD68</accession>
<feature type="compositionally biased region" description="Low complexity" evidence="6">
    <location>
        <begin position="646"/>
        <end position="660"/>
    </location>
</feature>
<reference evidence="8 9" key="1">
    <citation type="journal article" date="2023" name="Commun. Biol.">
        <title>Reorganization of the ancestral sex-determining regions during the evolution of trioecy in Pleodorina starrii.</title>
        <authorList>
            <person name="Takahashi K."/>
            <person name="Suzuki S."/>
            <person name="Kawai-Toyooka H."/>
            <person name="Yamamoto K."/>
            <person name="Hamaji T."/>
            <person name="Ootsuki R."/>
            <person name="Yamaguchi H."/>
            <person name="Kawachi M."/>
            <person name="Higashiyama T."/>
            <person name="Nozaki H."/>
        </authorList>
    </citation>
    <scope>NUCLEOTIDE SEQUENCE [LARGE SCALE GENOMIC DNA]</scope>
    <source>
        <strain evidence="8 9">NIES-4479</strain>
    </source>
</reference>
<dbReference type="Proteomes" id="UP001165080">
    <property type="component" value="Unassembled WGS sequence"/>
</dbReference>
<evidence type="ECO:0000313" key="9">
    <source>
        <dbReference type="Proteomes" id="UP001165080"/>
    </source>
</evidence>
<gene>
    <name evidence="8" type="primary">PLEST006594</name>
    <name evidence="8" type="ORF">PLESTB_000223200</name>
</gene>
<feature type="domain" description="AP2/ERF" evidence="7">
    <location>
        <begin position="760"/>
        <end position="827"/>
    </location>
</feature>
<keyword evidence="5" id="KW-0539">Nucleus</keyword>
<sequence>MDTHPDGFDIFDGFGGWSLLEREAQQVPAEQQLPPATAATLQQFTGQTDATNIDCDDPGIRDFLDLYLPDVTFPSHDFTDYLKGNNDDNGGNEVDASVSAASADIQTEPHPDRTAAMGATTVITTTTAFNGTATVPNTHIESDPYVHDMAVELDDLPDSGLAAAGPPTVLLQPQHQQQQMLQQPPDQVHLEPVHVTYAASGGGEGRFGGGGITGSSTQQEGTNAPMMPYSNGSAVPVLPGNGVHMPPIFGGGGITGRSTQQEGTNAPMMPYNNGSAEPLLPGNGVHMPPIFGGGGITGRSTQQEGTNAPMMPYNNGSAEPVLPGNGVHMPPIFGGGGITGSSTQQEGTNALMMSYNNGSAEPVLPGNGVHMPPIFGGGGITGSSTQQEGTNAPMMPYNNGSAEPVLPGNGVHMPPIFGGGGITGSSTQQEGTNAPMMPYNNGSAEPVLPGNGVHIPPNTAAGLMDGLPGSGLAAAGQPGLQPQHQQQLLQTLQHLFLQVAGQPGLQQQLLQVLQQLSLLVPHSSLMPYSNGSAEQGLPGNGVHMPPNTAAGLMDGLPGSGLATAGQLGLQPQGQQQLLQTLQQPYVQVHQAPVDVNYVTSGAFMPSPDGGDGSGAADAQPEPYGRERPARPVHRRRPTLPENADNAASSGAVGAAATSSSGVCPLPAAAGTDTMPVQHNCGGDSGSGDLPTQSGSRRSGDGAGPSKRRRKTQGSGSGGLPTQSGSSRSGDGAGPSKRRRKTQGSGSDGPTSRQKNKGSSLKKGVCRNVNTKKWEAHYWVARAHALCSGRDRGMQVFCGGFATEEAAAAAYDLAAIMFWGKKAKTNFPMDSYDKDDVAWLSKVDPFLASKALQQAAGEGKQPVPDLLRALLPAV</sequence>
<dbReference type="GO" id="GO:0003700">
    <property type="term" value="F:DNA-binding transcription factor activity"/>
    <property type="evidence" value="ECO:0007669"/>
    <property type="project" value="InterPro"/>
</dbReference>
<dbReference type="AlphaFoldDB" id="A0A9W6BD68"/>
<dbReference type="GO" id="GO:0003677">
    <property type="term" value="F:DNA binding"/>
    <property type="evidence" value="ECO:0007669"/>
    <property type="project" value="UniProtKB-KW"/>
</dbReference>
<keyword evidence="4" id="KW-0804">Transcription</keyword>
<feature type="compositionally biased region" description="Polar residues" evidence="6">
    <location>
        <begin position="742"/>
        <end position="758"/>
    </location>
</feature>
<dbReference type="InterPro" id="IPR016177">
    <property type="entry name" value="DNA-bd_dom_sf"/>
</dbReference>
<evidence type="ECO:0000256" key="5">
    <source>
        <dbReference type="ARBA" id="ARBA00023242"/>
    </source>
</evidence>
<keyword evidence="3" id="KW-0238">DNA-binding</keyword>
<proteinExistence type="predicted"/>
<dbReference type="PROSITE" id="PS51032">
    <property type="entry name" value="AP2_ERF"/>
    <property type="match status" value="1"/>
</dbReference>
<evidence type="ECO:0000256" key="1">
    <source>
        <dbReference type="ARBA" id="ARBA00004123"/>
    </source>
</evidence>
<evidence type="ECO:0000256" key="4">
    <source>
        <dbReference type="ARBA" id="ARBA00023163"/>
    </source>
</evidence>
<evidence type="ECO:0000259" key="7">
    <source>
        <dbReference type="PROSITE" id="PS51032"/>
    </source>
</evidence>
<name>A0A9W6BD68_9CHLO</name>
<organism evidence="8 9">
    <name type="scientific">Pleodorina starrii</name>
    <dbReference type="NCBI Taxonomy" id="330485"/>
    <lineage>
        <taxon>Eukaryota</taxon>
        <taxon>Viridiplantae</taxon>
        <taxon>Chlorophyta</taxon>
        <taxon>core chlorophytes</taxon>
        <taxon>Chlorophyceae</taxon>
        <taxon>CS clade</taxon>
        <taxon>Chlamydomonadales</taxon>
        <taxon>Volvocaceae</taxon>
        <taxon>Pleodorina</taxon>
    </lineage>
</organism>
<keyword evidence="9" id="KW-1185">Reference proteome</keyword>
<dbReference type="Gene3D" id="3.30.730.10">
    <property type="entry name" value="AP2/ERF domain"/>
    <property type="match status" value="1"/>
</dbReference>